<name>A0A5C5WB53_9BACT</name>
<dbReference type="InterPro" id="IPR000253">
    <property type="entry name" value="FHA_dom"/>
</dbReference>
<protein>
    <submittedName>
        <fullName evidence="3">FHA domain-containing protein FhaA</fullName>
    </submittedName>
</protein>
<proteinExistence type="predicted"/>
<evidence type="ECO:0000259" key="2">
    <source>
        <dbReference type="PROSITE" id="PS50006"/>
    </source>
</evidence>
<feature type="compositionally biased region" description="Basic and acidic residues" evidence="1">
    <location>
        <begin position="112"/>
        <end position="122"/>
    </location>
</feature>
<evidence type="ECO:0000313" key="4">
    <source>
        <dbReference type="Proteomes" id="UP000318995"/>
    </source>
</evidence>
<dbReference type="Gene3D" id="2.60.200.20">
    <property type="match status" value="1"/>
</dbReference>
<reference evidence="3 4" key="1">
    <citation type="submission" date="2019-02" db="EMBL/GenBank/DDBJ databases">
        <title>Deep-cultivation of Planctomycetes and their phenomic and genomic characterization uncovers novel biology.</title>
        <authorList>
            <person name="Wiegand S."/>
            <person name="Jogler M."/>
            <person name="Boedeker C."/>
            <person name="Pinto D."/>
            <person name="Vollmers J."/>
            <person name="Rivas-Marin E."/>
            <person name="Kohn T."/>
            <person name="Peeters S.H."/>
            <person name="Heuer A."/>
            <person name="Rast P."/>
            <person name="Oberbeckmann S."/>
            <person name="Bunk B."/>
            <person name="Jeske O."/>
            <person name="Meyerdierks A."/>
            <person name="Storesund J.E."/>
            <person name="Kallscheuer N."/>
            <person name="Luecker S."/>
            <person name="Lage O.M."/>
            <person name="Pohl T."/>
            <person name="Merkel B.J."/>
            <person name="Hornburger P."/>
            <person name="Mueller R.-W."/>
            <person name="Bruemmer F."/>
            <person name="Labrenz M."/>
            <person name="Spormann A.M."/>
            <person name="Op Den Camp H."/>
            <person name="Overmann J."/>
            <person name="Amann R."/>
            <person name="Jetten M.S.M."/>
            <person name="Mascher T."/>
            <person name="Medema M.H."/>
            <person name="Devos D.P."/>
            <person name="Kaster A.-K."/>
            <person name="Ovreas L."/>
            <person name="Rohde M."/>
            <person name="Galperin M.Y."/>
            <person name="Jogler C."/>
        </authorList>
    </citation>
    <scope>NUCLEOTIDE SEQUENCE [LARGE SCALE GENOMIC DNA]</scope>
    <source>
        <strain evidence="3 4">Pla111</strain>
    </source>
</reference>
<dbReference type="PANTHER" id="PTHR23308">
    <property type="entry name" value="NUCLEAR INHIBITOR OF PROTEIN PHOSPHATASE-1"/>
    <property type="match status" value="1"/>
</dbReference>
<evidence type="ECO:0000313" key="3">
    <source>
        <dbReference type="EMBL" id="TWT47241.1"/>
    </source>
</evidence>
<feature type="region of interest" description="Disordered" evidence="1">
    <location>
        <begin position="112"/>
        <end position="138"/>
    </location>
</feature>
<dbReference type="CDD" id="cd00060">
    <property type="entry name" value="FHA"/>
    <property type="match status" value="1"/>
</dbReference>
<dbReference type="EMBL" id="SJPH01000002">
    <property type="protein sequence ID" value="TWT47241.1"/>
    <property type="molecule type" value="Genomic_DNA"/>
</dbReference>
<dbReference type="OrthoDB" id="9816434at2"/>
<dbReference type="AlphaFoldDB" id="A0A5C5WB53"/>
<dbReference type="InterPro" id="IPR008984">
    <property type="entry name" value="SMAD_FHA_dom_sf"/>
</dbReference>
<dbReference type="InterPro" id="IPR050923">
    <property type="entry name" value="Cell_Proc_Reg/RNA_Proc"/>
</dbReference>
<evidence type="ECO:0000256" key="1">
    <source>
        <dbReference type="SAM" id="MobiDB-lite"/>
    </source>
</evidence>
<comment type="caution">
    <text evidence="3">The sequence shown here is derived from an EMBL/GenBank/DDBJ whole genome shotgun (WGS) entry which is preliminary data.</text>
</comment>
<dbReference type="SMART" id="SM00240">
    <property type="entry name" value="FHA"/>
    <property type="match status" value="1"/>
</dbReference>
<dbReference type="RefSeq" id="WP_146571714.1">
    <property type="nucleotide sequence ID" value="NZ_SJPH01000002.1"/>
</dbReference>
<sequence>MARITLQVLDGADRGVIYEDLETPVTIGREEGNAVQLNDERISRYHIKIQEDRDRIVLTDLESTNGTRVNGQTTQLRILQHGDLIAVGKSTLLYGTRAQIAERVDAIKDGGLRVSEDAKHEPITGPARDPSGSNLNSDESISIELDWGDSARFPSALHLPGPPDLPEGLSPAQAAQVSELFEYFHLRCRSLLSGVTLDESGEPTPFDRERWQELVDLQALLAQYLRRIGEGG</sequence>
<dbReference type="Pfam" id="PF00498">
    <property type="entry name" value="FHA"/>
    <property type="match status" value="1"/>
</dbReference>
<gene>
    <name evidence="3" type="primary">fhaA</name>
    <name evidence="3" type="ORF">Pla111_08530</name>
</gene>
<keyword evidence="4" id="KW-1185">Reference proteome</keyword>
<organism evidence="3 4">
    <name type="scientific">Botrimarina hoheduenensis</name>
    <dbReference type="NCBI Taxonomy" id="2528000"/>
    <lineage>
        <taxon>Bacteria</taxon>
        <taxon>Pseudomonadati</taxon>
        <taxon>Planctomycetota</taxon>
        <taxon>Planctomycetia</taxon>
        <taxon>Pirellulales</taxon>
        <taxon>Lacipirellulaceae</taxon>
        <taxon>Botrimarina</taxon>
    </lineage>
</organism>
<accession>A0A5C5WB53</accession>
<feature type="domain" description="FHA" evidence="2">
    <location>
        <begin position="25"/>
        <end position="74"/>
    </location>
</feature>
<dbReference type="SUPFAM" id="SSF49879">
    <property type="entry name" value="SMAD/FHA domain"/>
    <property type="match status" value="1"/>
</dbReference>
<dbReference type="PROSITE" id="PS50006">
    <property type="entry name" value="FHA_DOMAIN"/>
    <property type="match status" value="1"/>
</dbReference>
<dbReference type="Proteomes" id="UP000318995">
    <property type="component" value="Unassembled WGS sequence"/>
</dbReference>